<evidence type="ECO:0000256" key="1">
    <source>
        <dbReference type="ARBA" id="ARBA00001933"/>
    </source>
</evidence>
<dbReference type="Pfam" id="PF00155">
    <property type="entry name" value="Aminotran_1_2"/>
    <property type="match status" value="1"/>
</dbReference>
<dbReference type="Gene3D" id="3.40.640.10">
    <property type="entry name" value="Type I PLP-dependent aspartate aminotransferase-like (Major domain)"/>
    <property type="match status" value="1"/>
</dbReference>
<evidence type="ECO:0000256" key="8">
    <source>
        <dbReference type="RuleBase" id="RU000481"/>
    </source>
</evidence>
<evidence type="ECO:0000256" key="3">
    <source>
        <dbReference type="ARBA" id="ARBA00011738"/>
    </source>
</evidence>
<gene>
    <name evidence="10" type="ORF">RGI145_22060</name>
    <name evidence="11" type="ORF">RQ831_19605</name>
</gene>
<dbReference type="GO" id="GO:0004069">
    <property type="term" value="F:L-aspartate:2-oxoglutarate aminotransferase activity"/>
    <property type="evidence" value="ECO:0007669"/>
    <property type="project" value="UniProtKB-EC"/>
</dbReference>
<reference evidence="10 12" key="1">
    <citation type="submission" date="2016-05" db="EMBL/GenBank/DDBJ databases">
        <title>Complete Genome and Methylome Analysis of Psychrotrophic Bacterial Isolates from Antarctic Lake Untersee.</title>
        <authorList>
            <person name="Fomenkov A."/>
            <person name="Akimov V.N."/>
            <person name="Vasilyeva L.V."/>
            <person name="Andersen D."/>
            <person name="Vincze T."/>
            <person name="Roberts R.J."/>
        </authorList>
    </citation>
    <scope>NUCLEOTIDE SEQUENCE [LARGE SCALE GENOMIC DNA]</scope>
    <source>
        <strain evidence="10 12">U14-5</strain>
    </source>
</reference>
<evidence type="ECO:0000256" key="5">
    <source>
        <dbReference type="ARBA" id="ARBA00022679"/>
    </source>
</evidence>
<keyword evidence="4 8" id="KW-0032">Aminotransferase</keyword>
<dbReference type="InterPro" id="IPR004838">
    <property type="entry name" value="NHTrfase_class1_PyrdxlP-BS"/>
</dbReference>
<dbReference type="InterPro" id="IPR004839">
    <property type="entry name" value="Aminotransferase_I/II_large"/>
</dbReference>
<dbReference type="EMBL" id="JAVVDO010000048">
    <property type="protein sequence ID" value="MDT8333263.1"/>
    <property type="molecule type" value="Genomic_DNA"/>
</dbReference>
<organism evidence="10 12">
    <name type="scientific">Roseomonas gilardii</name>
    <dbReference type="NCBI Taxonomy" id="257708"/>
    <lineage>
        <taxon>Bacteria</taxon>
        <taxon>Pseudomonadati</taxon>
        <taxon>Pseudomonadota</taxon>
        <taxon>Alphaproteobacteria</taxon>
        <taxon>Acetobacterales</taxon>
        <taxon>Roseomonadaceae</taxon>
        <taxon>Roseomonas</taxon>
    </lineage>
</organism>
<evidence type="ECO:0000256" key="6">
    <source>
        <dbReference type="ARBA" id="ARBA00022898"/>
    </source>
</evidence>
<dbReference type="InterPro" id="IPR050596">
    <property type="entry name" value="AspAT/PAT-like"/>
</dbReference>
<evidence type="ECO:0000256" key="4">
    <source>
        <dbReference type="ARBA" id="ARBA00022576"/>
    </source>
</evidence>
<dbReference type="GO" id="GO:0006520">
    <property type="term" value="P:amino acid metabolic process"/>
    <property type="evidence" value="ECO:0007669"/>
    <property type="project" value="InterPro"/>
</dbReference>
<sequence length="402" mass="42545">MTDITIARRPAAIKPSPSMAARALVLKLRAEGRSIVDFTLGEPDFNTPAHITEAAFAAARKGETRYTAPAGTQALRDAIAAKFGRENGLDVPADRIVVGSGAKQLIATAFAATLDDGDEVVVPAPYWVSYPDMAVMNGGVPVFVDCAEANDFKLTPEQLRGAITPRTKWLVLNSPNNPSGAVYSRAEMAALAEVLAGHPQVLVMTDEIYEHFIYDGATMDSFAAVAPALAGRTLTINGVSKAYAMTGWRIGYATGPAALVRTIVNLISQSTSCPSAVSQAAAVAALTGDQGMVREANALYQERRDRIVALLNGIPGITCRTPSGAFYVYPNVGGLIGRRTQDGAVLGSDVEIGLFLLREAGVAVVDGSSYGLSPYLRISFATSMDEIKEGCDRIRRACESLR</sequence>
<dbReference type="SUPFAM" id="SSF53383">
    <property type="entry name" value="PLP-dependent transferases"/>
    <property type="match status" value="1"/>
</dbReference>
<dbReference type="InterPro" id="IPR015422">
    <property type="entry name" value="PyrdxlP-dep_Trfase_small"/>
</dbReference>
<evidence type="ECO:0000313" key="11">
    <source>
        <dbReference type="EMBL" id="MDT8333263.1"/>
    </source>
</evidence>
<dbReference type="STRING" id="257708.RGI145_22060"/>
<dbReference type="PROSITE" id="PS00105">
    <property type="entry name" value="AA_TRANSFER_CLASS_1"/>
    <property type="match status" value="1"/>
</dbReference>
<reference evidence="11" key="3">
    <citation type="submission" date="2023-09" db="EMBL/GenBank/DDBJ databases">
        <authorList>
            <person name="Schober I."/>
            <person name="Bunk B."/>
        </authorList>
    </citation>
    <scope>NUCLEOTIDE SEQUENCE</scope>
    <source>
        <strain evidence="11">DSM 103800</strain>
    </source>
</reference>
<dbReference type="KEGG" id="rgi:RGI145_22060"/>
<keyword evidence="5 8" id="KW-0808">Transferase</keyword>
<name>A0A1L7AMK7_9PROT</name>
<dbReference type="Proteomes" id="UP000185494">
    <property type="component" value="Chromosome 2"/>
</dbReference>
<dbReference type="EC" id="2.6.1.-" evidence="8"/>
<evidence type="ECO:0000313" key="10">
    <source>
        <dbReference type="EMBL" id="APT59979.1"/>
    </source>
</evidence>
<dbReference type="RefSeq" id="WP_075800690.1">
    <property type="nucleotide sequence ID" value="NZ_CP015584.1"/>
</dbReference>
<keyword evidence="13" id="KW-1185">Reference proteome</keyword>
<comment type="similarity">
    <text evidence="2 8">Belongs to the class-I pyridoxal-phosphate-dependent aminotransferase family.</text>
</comment>
<evidence type="ECO:0000259" key="9">
    <source>
        <dbReference type="Pfam" id="PF00155"/>
    </source>
</evidence>
<dbReference type="AlphaFoldDB" id="A0A1L7AMK7"/>
<dbReference type="CDD" id="cd00609">
    <property type="entry name" value="AAT_like"/>
    <property type="match status" value="1"/>
</dbReference>
<dbReference type="InterPro" id="IPR015424">
    <property type="entry name" value="PyrdxlP-dep_Trfase"/>
</dbReference>
<comment type="catalytic activity">
    <reaction evidence="7">
        <text>L-aspartate + 2-oxoglutarate = oxaloacetate + L-glutamate</text>
        <dbReference type="Rhea" id="RHEA:21824"/>
        <dbReference type="ChEBI" id="CHEBI:16452"/>
        <dbReference type="ChEBI" id="CHEBI:16810"/>
        <dbReference type="ChEBI" id="CHEBI:29985"/>
        <dbReference type="ChEBI" id="CHEBI:29991"/>
        <dbReference type="EC" id="2.6.1.1"/>
    </reaction>
</comment>
<evidence type="ECO:0000313" key="13">
    <source>
        <dbReference type="Proteomes" id="UP001258945"/>
    </source>
</evidence>
<dbReference type="PANTHER" id="PTHR46383">
    <property type="entry name" value="ASPARTATE AMINOTRANSFERASE"/>
    <property type="match status" value="1"/>
</dbReference>
<dbReference type="Proteomes" id="UP001258945">
    <property type="component" value="Unassembled WGS sequence"/>
</dbReference>
<dbReference type="GO" id="GO:0030170">
    <property type="term" value="F:pyridoxal phosphate binding"/>
    <property type="evidence" value="ECO:0007669"/>
    <property type="project" value="InterPro"/>
</dbReference>
<dbReference type="InterPro" id="IPR015421">
    <property type="entry name" value="PyrdxlP-dep_Trfase_major"/>
</dbReference>
<comment type="cofactor">
    <cofactor evidence="1 8">
        <name>pyridoxal 5'-phosphate</name>
        <dbReference type="ChEBI" id="CHEBI:597326"/>
    </cofactor>
</comment>
<evidence type="ECO:0000256" key="7">
    <source>
        <dbReference type="ARBA" id="ARBA00049185"/>
    </source>
</evidence>
<dbReference type="FunFam" id="3.40.640.10:FF:000033">
    <property type="entry name" value="Aspartate aminotransferase"/>
    <property type="match status" value="1"/>
</dbReference>
<dbReference type="Gene3D" id="3.90.1150.10">
    <property type="entry name" value="Aspartate Aminotransferase, domain 1"/>
    <property type="match status" value="1"/>
</dbReference>
<evidence type="ECO:0000313" key="12">
    <source>
        <dbReference type="Proteomes" id="UP000185494"/>
    </source>
</evidence>
<dbReference type="PANTHER" id="PTHR46383:SF1">
    <property type="entry name" value="ASPARTATE AMINOTRANSFERASE"/>
    <property type="match status" value="1"/>
</dbReference>
<evidence type="ECO:0000256" key="2">
    <source>
        <dbReference type="ARBA" id="ARBA00007441"/>
    </source>
</evidence>
<proteinExistence type="inferred from homology"/>
<reference evidence="11 13" key="2">
    <citation type="journal article" date="2019" name="Microb. Pathog.">
        <title>Comparison of VITEK 2, MALDI-TOF MS, 16S rRNA gene sequencing, and whole-genome sequencing for identification of Roseomonas mucosa.</title>
        <authorList>
            <person name="Rudolph W.W."/>
            <person name="Gunzer F."/>
            <person name="Trauth M."/>
            <person name="Bunk B."/>
            <person name="Bigge R."/>
            <person name="Schrottner P."/>
        </authorList>
    </citation>
    <scope>NUCLEOTIDE SEQUENCE [LARGE SCALE GENOMIC DNA]</scope>
    <source>
        <strain evidence="11 13">DSM 103800</strain>
    </source>
</reference>
<keyword evidence="6" id="KW-0663">Pyridoxal phosphate</keyword>
<protein>
    <recommendedName>
        <fullName evidence="8">Aminotransferase</fullName>
        <ecNumber evidence="8">2.6.1.-</ecNumber>
    </recommendedName>
</protein>
<feature type="domain" description="Aminotransferase class I/classII large" evidence="9">
    <location>
        <begin position="35"/>
        <end position="394"/>
    </location>
</feature>
<accession>A0A1L7AMK7</accession>
<comment type="subunit">
    <text evidence="3">Homodimer.</text>
</comment>
<dbReference type="EMBL" id="CP015584">
    <property type="protein sequence ID" value="APT59979.1"/>
    <property type="molecule type" value="Genomic_DNA"/>
</dbReference>